<evidence type="ECO:0000256" key="1">
    <source>
        <dbReference type="ARBA" id="ARBA00004123"/>
    </source>
</evidence>
<reference evidence="16 17" key="1">
    <citation type="submission" date="2017-03" db="EMBL/GenBank/DDBJ databases">
        <title>Genomes of endolithic fungi from Antarctica.</title>
        <authorList>
            <person name="Coleine C."/>
            <person name="Masonjones S."/>
            <person name="Stajich J.E."/>
        </authorList>
    </citation>
    <scope>NUCLEOTIDE SEQUENCE [LARGE SCALE GENOMIC DNA]</scope>
    <source>
        <strain evidence="16 17">CCFEE 5187</strain>
    </source>
</reference>
<dbReference type="InterPro" id="IPR016181">
    <property type="entry name" value="Acyl_CoA_acyltransferase"/>
</dbReference>
<dbReference type="Gene3D" id="1.10.10.10">
    <property type="entry name" value="Winged helix-like DNA-binding domain superfamily/Winged helix DNA-binding domain"/>
    <property type="match status" value="1"/>
</dbReference>
<dbReference type="EC" id="2.3.1.48" evidence="3"/>
<dbReference type="STRING" id="331657.A0A4U0XZS6"/>
<evidence type="ECO:0000256" key="10">
    <source>
        <dbReference type="ARBA" id="ARBA00023163"/>
    </source>
</evidence>
<dbReference type="GO" id="GO:0006355">
    <property type="term" value="P:regulation of DNA-templated transcription"/>
    <property type="evidence" value="ECO:0007669"/>
    <property type="project" value="InterPro"/>
</dbReference>
<feature type="region of interest" description="Disordered" evidence="14">
    <location>
        <begin position="1"/>
        <end position="21"/>
    </location>
</feature>
<dbReference type="Proteomes" id="UP000308768">
    <property type="component" value="Unassembled WGS sequence"/>
</dbReference>
<keyword evidence="17" id="KW-1185">Reference proteome</keyword>
<dbReference type="InterPro" id="IPR036388">
    <property type="entry name" value="WH-like_DNA-bd_sf"/>
</dbReference>
<dbReference type="Pfam" id="PF17772">
    <property type="entry name" value="zf-MYST"/>
    <property type="match status" value="1"/>
</dbReference>
<gene>
    <name evidence="16" type="ORF">B0A49_00493</name>
</gene>
<dbReference type="InterPro" id="IPR040706">
    <property type="entry name" value="Zf-MYST"/>
</dbReference>
<dbReference type="EMBL" id="NAJN01000030">
    <property type="protein sequence ID" value="TKA81223.1"/>
    <property type="molecule type" value="Genomic_DNA"/>
</dbReference>
<evidence type="ECO:0000256" key="4">
    <source>
        <dbReference type="ARBA" id="ARBA00022679"/>
    </source>
</evidence>
<dbReference type="Gene3D" id="3.40.630.30">
    <property type="match status" value="1"/>
</dbReference>
<dbReference type="OrthoDB" id="787137at2759"/>
<accession>A0A4U0XZS6</accession>
<keyword evidence="7" id="KW-0862">Zinc</keyword>
<evidence type="ECO:0000256" key="6">
    <source>
        <dbReference type="ARBA" id="ARBA00022771"/>
    </source>
</evidence>
<comment type="function">
    <text evidence="13">Catalytic component of the NuA4 histone acetyltransferase (HAT) complex which is involved in epigenetic transcriptional activation of selected genes principally by acetylation of nucleosomal histones H4, H3, H2B, H2A and H2A variant H2A.Z. Acetylates histone H4 to form H4K5ac, H4K8ac, H4K12ac and H4K16ac, histone H3 to form H3K14ac, and histone H2A to form H2AK4ac and H2AK7ac. The NuA4 complex is involved in the DNA damage response and is required for chromosome segregation. The NuA4 complex plays a direct role in repair of DNA double-strand breaks (DSBs) through homologous recombination. Recruitment to promoters depends on H3K4me. Also acetylates non-histone proteins. In addition to protein acetyltransferase, can use different acyl-CoA substrates, such as 2-hydroxyisobutanoyl-CoA (2-hydroxyisobutyryl-CoA) or (2E)-butenoyl-CoA (crotonyl-CoA), and is able to mediate protein 2-hydroxyisobutyrylation and crotonylation, respectively.</text>
</comment>
<dbReference type="InterPro" id="IPR002717">
    <property type="entry name" value="HAT_MYST-type"/>
</dbReference>
<dbReference type="SUPFAM" id="SSF55729">
    <property type="entry name" value="Acyl-CoA N-acyltransferases (Nat)"/>
    <property type="match status" value="1"/>
</dbReference>
<evidence type="ECO:0000256" key="3">
    <source>
        <dbReference type="ARBA" id="ARBA00013184"/>
    </source>
</evidence>
<dbReference type="GO" id="GO:0005634">
    <property type="term" value="C:nucleus"/>
    <property type="evidence" value="ECO:0007669"/>
    <property type="project" value="UniProtKB-SubCell"/>
</dbReference>
<dbReference type="PANTHER" id="PTHR10615">
    <property type="entry name" value="HISTONE ACETYLTRANSFERASE"/>
    <property type="match status" value="1"/>
</dbReference>
<evidence type="ECO:0000256" key="9">
    <source>
        <dbReference type="ARBA" id="ARBA00023015"/>
    </source>
</evidence>
<feature type="domain" description="MYST-type HAT" evidence="15">
    <location>
        <begin position="19"/>
        <end position="283"/>
    </location>
</feature>
<proteinExistence type="inferred from homology"/>
<keyword evidence="4" id="KW-0808">Transferase</keyword>
<evidence type="ECO:0000256" key="11">
    <source>
        <dbReference type="ARBA" id="ARBA00023242"/>
    </source>
</evidence>
<keyword evidence="11" id="KW-0539">Nucleus</keyword>
<keyword evidence="10" id="KW-0804">Transcription</keyword>
<dbReference type="InterPro" id="IPR050603">
    <property type="entry name" value="MYST_HAT"/>
</dbReference>
<keyword evidence="8" id="KW-0007">Acetylation</keyword>
<dbReference type="GO" id="GO:0008270">
    <property type="term" value="F:zinc ion binding"/>
    <property type="evidence" value="ECO:0007669"/>
    <property type="project" value="UniProtKB-KW"/>
</dbReference>
<evidence type="ECO:0000256" key="12">
    <source>
        <dbReference type="ARBA" id="ARBA00023315"/>
    </source>
</evidence>
<evidence type="ECO:0000256" key="2">
    <source>
        <dbReference type="ARBA" id="ARBA00010107"/>
    </source>
</evidence>
<keyword evidence="5" id="KW-0479">Metal-binding</keyword>
<evidence type="ECO:0000313" key="16">
    <source>
        <dbReference type="EMBL" id="TKA81223.1"/>
    </source>
</evidence>
<evidence type="ECO:0000259" key="15">
    <source>
        <dbReference type="PROSITE" id="PS51726"/>
    </source>
</evidence>
<evidence type="ECO:0000256" key="8">
    <source>
        <dbReference type="ARBA" id="ARBA00022990"/>
    </source>
</evidence>
<sequence>MGTIAPLLRSPERPPPKPSTTPNVLNVVLGNLLIKPWYPSFYPEELVDRQTERLYVCQACFRYSKELMPFLAHVKVCPLKDSAPQGNLIYAKDVYSVVELDGEQHRLYTQNLSLFGKLFLDTKSVFYDVTTFLYYLLIQSNPSTQTRQVVGFFSKEKMSWDNNNLACILVFPPWQRRGLGQLLMGVSYELSRSEGRLALSEPGRLAYLSFWSAALARHILSHPSQLSKKPLTVRALSEATWILPDDIIAALKAMGVVEARRKADGRPDKRVVIDRAKVRAWAAANRVGMAGPVDREALVGREGEWERLEV</sequence>
<dbReference type="Gene3D" id="3.30.60.60">
    <property type="entry name" value="N-acetyl transferase-like"/>
    <property type="match status" value="1"/>
</dbReference>
<name>A0A4U0XZS6_9PEZI</name>
<evidence type="ECO:0000256" key="13">
    <source>
        <dbReference type="ARBA" id="ARBA00045805"/>
    </source>
</evidence>
<protein>
    <recommendedName>
        <fullName evidence="3">histone acetyltransferase</fullName>
        <ecNumber evidence="3">2.3.1.48</ecNumber>
    </recommendedName>
</protein>
<dbReference type="AlphaFoldDB" id="A0A4U0XZS6"/>
<comment type="subcellular location">
    <subcellularLocation>
        <location evidence="1">Nucleus</location>
    </subcellularLocation>
</comment>
<dbReference type="PROSITE" id="PS51726">
    <property type="entry name" value="MYST_HAT"/>
    <property type="match status" value="1"/>
</dbReference>
<dbReference type="GO" id="GO:0035267">
    <property type="term" value="C:NuA4 histone acetyltransferase complex"/>
    <property type="evidence" value="ECO:0007669"/>
    <property type="project" value="TreeGrafter"/>
</dbReference>
<evidence type="ECO:0000313" key="17">
    <source>
        <dbReference type="Proteomes" id="UP000308768"/>
    </source>
</evidence>
<evidence type="ECO:0000256" key="7">
    <source>
        <dbReference type="ARBA" id="ARBA00022833"/>
    </source>
</evidence>
<dbReference type="PANTHER" id="PTHR10615:SF219">
    <property type="entry name" value="HISTONE ACETYLTRANSFERASE KAT5"/>
    <property type="match status" value="1"/>
</dbReference>
<comment type="similarity">
    <text evidence="2">Belongs to the MYST (SAS/MOZ) family.</text>
</comment>
<dbReference type="Pfam" id="PF01853">
    <property type="entry name" value="MOZ_SAS"/>
    <property type="match status" value="1"/>
</dbReference>
<comment type="caution">
    <text evidence="16">The sequence shown here is derived from an EMBL/GenBank/DDBJ whole genome shotgun (WGS) entry which is preliminary data.</text>
</comment>
<organism evidence="16 17">
    <name type="scientific">Cryomyces minteri</name>
    <dbReference type="NCBI Taxonomy" id="331657"/>
    <lineage>
        <taxon>Eukaryota</taxon>
        <taxon>Fungi</taxon>
        <taxon>Dikarya</taxon>
        <taxon>Ascomycota</taxon>
        <taxon>Pezizomycotina</taxon>
        <taxon>Dothideomycetes</taxon>
        <taxon>Dothideomycetes incertae sedis</taxon>
        <taxon>Cryomyces</taxon>
    </lineage>
</organism>
<keyword evidence="12" id="KW-0012">Acyltransferase</keyword>
<evidence type="ECO:0000256" key="14">
    <source>
        <dbReference type="SAM" id="MobiDB-lite"/>
    </source>
</evidence>
<dbReference type="GO" id="GO:0046972">
    <property type="term" value="F:histone H4K16 acetyltransferase activity"/>
    <property type="evidence" value="ECO:0007669"/>
    <property type="project" value="TreeGrafter"/>
</dbReference>
<keyword evidence="6" id="KW-0863">Zinc-finger</keyword>
<keyword evidence="9" id="KW-0805">Transcription regulation</keyword>
<evidence type="ECO:0000256" key="5">
    <source>
        <dbReference type="ARBA" id="ARBA00022723"/>
    </source>
</evidence>